<name>A0ABQ6LGV0_9RHOB</name>
<sequence length="90" mass="10608">MKGPTELELKLRGYSLATAEILYRMPDARELLQTYVWQDYDLAPKFPRLKAFLAFWDRELEGPIHTVTLCHSSLVRPQEFRYGGHELRLN</sequence>
<evidence type="ECO:0000313" key="1">
    <source>
        <dbReference type="EMBL" id="GMG80902.1"/>
    </source>
</evidence>
<dbReference type="RefSeq" id="WP_285669527.1">
    <property type="nucleotide sequence ID" value="NZ_BSYI01000001.1"/>
</dbReference>
<dbReference type="EMBL" id="BSYI01000001">
    <property type="protein sequence ID" value="GMG80902.1"/>
    <property type="molecule type" value="Genomic_DNA"/>
</dbReference>
<dbReference type="Proteomes" id="UP001239909">
    <property type="component" value="Unassembled WGS sequence"/>
</dbReference>
<comment type="caution">
    <text evidence="1">The sequence shown here is derived from an EMBL/GenBank/DDBJ whole genome shotgun (WGS) entry which is preliminary data.</text>
</comment>
<accession>A0ABQ6LGV0</accession>
<dbReference type="Pfam" id="PF06233">
    <property type="entry name" value="Usg"/>
    <property type="match status" value="1"/>
</dbReference>
<protein>
    <submittedName>
        <fullName evidence="1">Usg protein</fullName>
    </submittedName>
</protein>
<organism evidence="1 2">
    <name type="scientific">Paralimibaculum aggregatum</name>
    <dbReference type="NCBI Taxonomy" id="3036245"/>
    <lineage>
        <taxon>Bacteria</taxon>
        <taxon>Pseudomonadati</taxon>
        <taxon>Pseudomonadota</taxon>
        <taxon>Alphaproteobacteria</taxon>
        <taxon>Rhodobacterales</taxon>
        <taxon>Paracoccaceae</taxon>
        <taxon>Paralimibaculum</taxon>
    </lineage>
</organism>
<keyword evidence="2" id="KW-1185">Reference proteome</keyword>
<dbReference type="InterPro" id="IPR009354">
    <property type="entry name" value="Usg"/>
</dbReference>
<evidence type="ECO:0000313" key="2">
    <source>
        <dbReference type="Proteomes" id="UP001239909"/>
    </source>
</evidence>
<gene>
    <name evidence="1" type="ORF">LNKW23_01140</name>
</gene>
<proteinExistence type="predicted"/>
<reference evidence="1 2" key="1">
    <citation type="submission" date="2023-04" db="EMBL/GenBank/DDBJ databases">
        <title>Marinoamorphus aggregata gen. nov., sp. Nov., isolate from tissue of brittle star Ophioplocus japonicus.</title>
        <authorList>
            <person name="Kawano K."/>
            <person name="Sawayama S."/>
            <person name="Nakagawa S."/>
        </authorList>
    </citation>
    <scope>NUCLEOTIDE SEQUENCE [LARGE SCALE GENOMIC DNA]</scope>
    <source>
        <strain evidence="1 2">NKW23</strain>
    </source>
</reference>